<proteinExistence type="predicted"/>
<feature type="transmembrane region" description="Helical" evidence="1">
    <location>
        <begin position="49"/>
        <end position="73"/>
    </location>
</feature>
<keyword evidence="1" id="KW-1133">Transmembrane helix</keyword>
<feature type="transmembrane region" description="Helical" evidence="1">
    <location>
        <begin position="111"/>
        <end position="130"/>
    </location>
</feature>
<keyword evidence="1" id="KW-0812">Transmembrane</keyword>
<keyword evidence="1" id="KW-0472">Membrane</keyword>
<dbReference type="InterPro" id="IPR025635">
    <property type="entry name" value="DUF4293"/>
</dbReference>
<accession>A0A413VMV3</accession>
<dbReference type="AlphaFoldDB" id="A0A413VMV3"/>
<dbReference type="Pfam" id="PF14126">
    <property type="entry name" value="DUF4293"/>
    <property type="match status" value="1"/>
</dbReference>
<comment type="caution">
    <text evidence="2">The sequence shown here is derived from an EMBL/GenBank/DDBJ whole genome shotgun (WGS) entry which is preliminary data.</text>
</comment>
<name>A0A413VMV3_9BACE</name>
<gene>
    <name evidence="2" type="ORF">DW888_10850</name>
</gene>
<dbReference type="EMBL" id="QSGO01000007">
    <property type="protein sequence ID" value="RHB34950.1"/>
    <property type="molecule type" value="Genomic_DNA"/>
</dbReference>
<evidence type="ECO:0000313" key="2">
    <source>
        <dbReference type="EMBL" id="RHB34950.1"/>
    </source>
</evidence>
<feature type="transmembrane region" description="Helical" evidence="1">
    <location>
        <begin position="7"/>
        <end position="29"/>
    </location>
</feature>
<dbReference type="Proteomes" id="UP000284379">
    <property type="component" value="Unassembled WGS sequence"/>
</dbReference>
<feature type="transmembrane region" description="Helical" evidence="1">
    <location>
        <begin position="85"/>
        <end position="105"/>
    </location>
</feature>
<protein>
    <submittedName>
        <fullName evidence="2">DUF4293 family protein</fullName>
    </submittedName>
</protein>
<dbReference type="RefSeq" id="WP_007485986.1">
    <property type="nucleotide sequence ID" value="NZ_CABJFV010000007.1"/>
</dbReference>
<organism evidence="2 3">
    <name type="scientific">Bacteroides nordii</name>
    <dbReference type="NCBI Taxonomy" id="291645"/>
    <lineage>
        <taxon>Bacteria</taxon>
        <taxon>Pseudomonadati</taxon>
        <taxon>Bacteroidota</taxon>
        <taxon>Bacteroidia</taxon>
        <taxon>Bacteroidales</taxon>
        <taxon>Bacteroidaceae</taxon>
        <taxon>Bacteroides</taxon>
    </lineage>
</organism>
<sequence length="148" mass="16761">MIQRIQSIYLLLVTGLLIASMCLPVGSLIDFNGAVSVFKPLGLTMGDTFQSTWGLFCILMLAAIVAFATIFLFKNRILQIRMTIFNSLLLVGYYMAFFAFFFVLRSDETSFQFHWALCFPLIAIILNYLAIRAIGRDEAMVHAADRLR</sequence>
<evidence type="ECO:0000313" key="3">
    <source>
        <dbReference type="Proteomes" id="UP000284379"/>
    </source>
</evidence>
<evidence type="ECO:0000256" key="1">
    <source>
        <dbReference type="SAM" id="Phobius"/>
    </source>
</evidence>
<reference evidence="2 3" key="1">
    <citation type="submission" date="2018-08" db="EMBL/GenBank/DDBJ databases">
        <title>A genome reference for cultivated species of the human gut microbiota.</title>
        <authorList>
            <person name="Zou Y."/>
            <person name="Xue W."/>
            <person name="Luo G."/>
        </authorList>
    </citation>
    <scope>NUCLEOTIDE SEQUENCE [LARGE SCALE GENOMIC DNA]</scope>
    <source>
        <strain evidence="2 3">AM40-30BH</strain>
    </source>
</reference>